<protein>
    <submittedName>
        <fullName evidence="3">Uncharacterized protein</fullName>
    </submittedName>
</protein>
<dbReference type="Proteomes" id="UP000192738">
    <property type="component" value="Unassembled WGS sequence"/>
</dbReference>
<evidence type="ECO:0000256" key="1">
    <source>
        <dbReference type="SAM" id="MobiDB-lite"/>
    </source>
</evidence>
<keyword evidence="2" id="KW-1133">Transmembrane helix</keyword>
<feature type="transmembrane region" description="Helical" evidence="2">
    <location>
        <begin position="312"/>
        <end position="333"/>
    </location>
</feature>
<evidence type="ECO:0000313" key="3">
    <source>
        <dbReference type="EMBL" id="SMC44153.1"/>
    </source>
</evidence>
<keyword evidence="4" id="KW-1185">Reference proteome</keyword>
<name>A0A1W1Z6W2_9FIRM</name>
<dbReference type="STRING" id="112901.SAMN04488500_10344"/>
<keyword evidence="2" id="KW-0812">Transmembrane</keyword>
<dbReference type="AlphaFoldDB" id="A0A1W1Z6W2"/>
<evidence type="ECO:0000256" key="2">
    <source>
        <dbReference type="SAM" id="Phobius"/>
    </source>
</evidence>
<gene>
    <name evidence="3" type="ORF">SAMN04488500_10344</name>
</gene>
<feature type="region of interest" description="Disordered" evidence="1">
    <location>
        <begin position="94"/>
        <end position="122"/>
    </location>
</feature>
<evidence type="ECO:0000313" key="4">
    <source>
        <dbReference type="Proteomes" id="UP000192738"/>
    </source>
</evidence>
<dbReference type="OrthoDB" id="2558110at2"/>
<dbReference type="RefSeq" id="WP_084574405.1">
    <property type="nucleotide sequence ID" value="NZ_CP155572.1"/>
</dbReference>
<keyword evidence="2" id="KW-0472">Membrane</keyword>
<accession>A0A1W1Z6W2</accession>
<proteinExistence type="predicted"/>
<dbReference type="EMBL" id="FWXI01000003">
    <property type="protein sequence ID" value="SMC44153.1"/>
    <property type="molecule type" value="Genomic_DNA"/>
</dbReference>
<sequence length="344" mass="37559">MRFLFVLVVVVLIAGVALYGAQMMGIQIPYVSQFFANMAPGGGHGGHQMPGMQGGNVMPPSPFNNLASQNKDRLVQATTILNQAMELITNDPYSQITQPSQTTPPARDSGGTGAITIPPRDGVTININPGSQRRDFPPNTGNIVYDQTKLEQLHNGIFKFSQAMMLLNELNNDLTDQSVMPEANPPTADTYVVRYNLIQQNRAKLVQANRLLQESVAMANVNPYAPADGYVYNTQKMQQLHQGIFELARSALILSRLSDDLNQQMTQIAFEARQARVQMPANSMAGMSGMAGMNTMTNMQQHGSMTGGDSSWIFNLAIIIIAFGMVLGVLILIKRLINDVKASQ</sequence>
<reference evidence="3 4" key="1">
    <citation type="submission" date="2017-04" db="EMBL/GenBank/DDBJ databases">
        <authorList>
            <person name="Afonso C.L."/>
            <person name="Miller P.J."/>
            <person name="Scott M.A."/>
            <person name="Spackman E."/>
            <person name="Goraichik I."/>
            <person name="Dimitrov K.M."/>
            <person name="Suarez D.L."/>
            <person name="Swayne D.E."/>
        </authorList>
    </citation>
    <scope>NUCLEOTIDE SEQUENCE [LARGE SCALE GENOMIC DNA]</scope>
    <source>
        <strain evidence="3 4">DSM 5090</strain>
    </source>
</reference>
<feature type="compositionally biased region" description="Polar residues" evidence="1">
    <location>
        <begin position="94"/>
        <end position="104"/>
    </location>
</feature>
<organism evidence="3 4">
    <name type="scientific">Sporomusa malonica</name>
    <dbReference type="NCBI Taxonomy" id="112901"/>
    <lineage>
        <taxon>Bacteria</taxon>
        <taxon>Bacillati</taxon>
        <taxon>Bacillota</taxon>
        <taxon>Negativicutes</taxon>
        <taxon>Selenomonadales</taxon>
        <taxon>Sporomusaceae</taxon>
        <taxon>Sporomusa</taxon>
    </lineage>
</organism>